<dbReference type="InterPro" id="IPR006674">
    <property type="entry name" value="HD_domain"/>
</dbReference>
<dbReference type="SUPFAM" id="SSF109604">
    <property type="entry name" value="HD-domain/PDEase-like"/>
    <property type="match status" value="1"/>
</dbReference>
<evidence type="ECO:0000313" key="6">
    <source>
        <dbReference type="Proteomes" id="UP000323886"/>
    </source>
</evidence>
<dbReference type="Pfam" id="PF13286">
    <property type="entry name" value="HD_assoc"/>
    <property type="match status" value="1"/>
</dbReference>
<dbReference type="HAMAP" id="MF_01212">
    <property type="entry name" value="dGTPase_type2"/>
    <property type="match status" value="1"/>
</dbReference>
<dbReference type="GO" id="GO:0006203">
    <property type="term" value="P:dGTP catabolic process"/>
    <property type="evidence" value="ECO:0007669"/>
    <property type="project" value="TreeGrafter"/>
</dbReference>
<dbReference type="PANTHER" id="PTHR11373">
    <property type="entry name" value="DEOXYNUCLEOSIDE TRIPHOSPHATE TRIPHOSPHOHYDROLASE"/>
    <property type="match status" value="1"/>
</dbReference>
<feature type="domain" description="HD" evidence="4">
    <location>
        <begin position="69"/>
        <end position="207"/>
    </location>
</feature>
<dbReference type="RefSeq" id="WP_150097093.1">
    <property type="nucleotide sequence ID" value="NZ_VWPL01000010.1"/>
</dbReference>
<evidence type="ECO:0000313" key="5">
    <source>
        <dbReference type="EMBL" id="KAA5602015.1"/>
    </source>
</evidence>
<reference evidence="5 6" key="1">
    <citation type="submission" date="2019-09" db="EMBL/GenBank/DDBJ databases">
        <title>Draft Whole-Genome sequence of Blastochloris sulfoviridis DSM 729.</title>
        <authorList>
            <person name="Meyer T.E."/>
            <person name="Kyndt J.A."/>
        </authorList>
    </citation>
    <scope>NUCLEOTIDE SEQUENCE [LARGE SCALE GENOMIC DNA]</scope>
    <source>
        <strain evidence="5 6">DSM 729</strain>
    </source>
</reference>
<dbReference type="AlphaFoldDB" id="A0A5M6I2G5"/>
<feature type="compositionally biased region" description="Basic and acidic residues" evidence="3">
    <location>
        <begin position="23"/>
        <end position="39"/>
    </location>
</feature>
<evidence type="ECO:0000256" key="2">
    <source>
        <dbReference type="HAMAP-Rule" id="MF_01212"/>
    </source>
</evidence>
<dbReference type="EMBL" id="VWPL01000010">
    <property type="protein sequence ID" value="KAA5602015.1"/>
    <property type="molecule type" value="Genomic_DNA"/>
</dbReference>
<dbReference type="Pfam" id="PF01966">
    <property type="entry name" value="HD"/>
    <property type="match status" value="1"/>
</dbReference>
<dbReference type="GO" id="GO:0008832">
    <property type="term" value="F:dGTPase activity"/>
    <property type="evidence" value="ECO:0007669"/>
    <property type="project" value="TreeGrafter"/>
</dbReference>
<dbReference type="InterPro" id="IPR023023">
    <property type="entry name" value="dNTPase_2"/>
</dbReference>
<dbReference type="PROSITE" id="PS51831">
    <property type="entry name" value="HD"/>
    <property type="match status" value="1"/>
</dbReference>
<dbReference type="InterPro" id="IPR026875">
    <property type="entry name" value="PHydrolase_assoc_dom"/>
</dbReference>
<gene>
    <name evidence="5" type="ORF">F1193_07670</name>
</gene>
<dbReference type="PANTHER" id="PTHR11373:SF43">
    <property type="entry name" value="DEOXYGUANOSINETRIPHOSPHATE TRIPHOSPHOHYDROLASE-LIKE PROTEIN"/>
    <property type="match status" value="1"/>
</dbReference>
<feature type="region of interest" description="Disordered" evidence="3">
    <location>
        <begin position="1"/>
        <end position="39"/>
    </location>
</feature>
<dbReference type="OrthoDB" id="9803619at2"/>
<proteinExistence type="inferred from homology"/>
<protein>
    <recommendedName>
        <fullName evidence="2">Deoxyguanosinetriphosphate triphosphohydrolase-like protein</fullName>
    </recommendedName>
</protein>
<dbReference type="SMART" id="SM00471">
    <property type="entry name" value="HDc"/>
    <property type="match status" value="1"/>
</dbReference>
<evidence type="ECO:0000256" key="3">
    <source>
        <dbReference type="SAM" id="MobiDB-lite"/>
    </source>
</evidence>
<evidence type="ECO:0000259" key="4">
    <source>
        <dbReference type="PROSITE" id="PS51831"/>
    </source>
</evidence>
<dbReference type="NCBIfam" id="NF002326">
    <property type="entry name" value="PRK01286.1-1"/>
    <property type="match status" value="1"/>
</dbReference>
<organism evidence="5 6">
    <name type="scientific">Blastochloris sulfoviridis</name>
    <dbReference type="NCBI Taxonomy" id="50712"/>
    <lineage>
        <taxon>Bacteria</taxon>
        <taxon>Pseudomonadati</taxon>
        <taxon>Pseudomonadota</taxon>
        <taxon>Alphaproteobacteria</taxon>
        <taxon>Hyphomicrobiales</taxon>
        <taxon>Blastochloridaceae</taxon>
        <taxon>Blastochloris</taxon>
    </lineage>
</organism>
<name>A0A5M6I2G5_9HYPH</name>
<comment type="caution">
    <text evidence="5">The sequence shown here is derived from an EMBL/GenBank/DDBJ whole genome shotgun (WGS) entry which is preliminary data.</text>
</comment>
<keyword evidence="1 2" id="KW-0378">Hydrolase</keyword>
<dbReference type="CDD" id="cd00077">
    <property type="entry name" value="HDc"/>
    <property type="match status" value="1"/>
</dbReference>
<dbReference type="NCBIfam" id="NF002328">
    <property type="entry name" value="PRK01286.1-3"/>
    <property type="match status" value="1"/>
</dbReference>
<sequence length="392" mass="43502">MAVDTPVPRARYASDPARSRGRLHAEPESPPRSPFRRDADRIIHSTAFRRLKHKTQVFVFDEGDHFRTRLTHTIEVVQIARSLARALGLDEDLAEALALAHDLGHTPFGHAGERELDALMAPWGGFDHNAQSLRVVTRLERRYPTFDGLNLTWETLEGVVKHNGPLAPGSAIPLAIAEYQALQDLELASFASAEAQAVAVADDIAYDTHDIDDGLRARLFDPDDLLEVPLLARIFAGIDRDYPGLERSRRVHELERRLITELVGDVVAETGRRIAGIAPDSAAAVRAAGRSAVGFSAAMAAAERAIKAFLFPRMYRHHRVEQAMAAARGAVRELFGHLAANPQDMPEEWRRGLAGAEEGRLKRRVADYIAGMTDRFLMVEHARFFDSTPDLR</sequence>
<dbReference type="InterPro" id="IPR050135">
    <property type="entry name" value="dGTPase-like"/>
</dbReference>
<dbReference type="Proteomes" id="UP000323886">
    <property type="component" value="Unassembled WGS sequence"/>
</dbReference>
<keyword evidence="6" id="KW-1185">Reference proteome</keyword>
<dbReference type="InterPro" id="IPR003607">
    <property type="entry name" value="HD/PDEase_dom"/>
</dbReference>
<accession>A0A5M6I2G5</accession>
<dbReference type="Gene3D" id="1.10.3210.10">
    <property type="entry name" value="Hypothetical protein af1432"/>
    <property type="match status" value="1"/>
</dbReference>
<dbReference type="InterPro" id="IPR006261">
    <property type="entry name" value="dGTPase"/>
</dbReference>
<comment type="similarity">
    <text evidence="2">Belongs to the dGTPase family. Type 2 subfamily.</text>
</comment>
<evidence type="ECO:0000256" key="1">
    <source>
        <dbReference type="ARBA" id="ARBA00022801"/>
    </source>
</evidence>
<dbReference type="NCBIfam" id="TIGR01353">
    <property type="entry name" value="dGTP_triPase"/>
    <property type="match status" value="1"/>
</dbReference>